<sequence>MDSSDRSHAWHGSRTGRAWQLGAHGEPRGARAVWVLLSLVFLWDARLWVFTNPQRSTMRLWRNKVPKAERIDSLQLHLQKLQTKMAQTKTWQTMDAVPFCRALEAHVEAKHPNETEEQVSQRCHKLLRKLGRAMRLGWEWELLGVDEDLPRSDMATFTDFETVLQRLLSLGQEKQANYRRIKAGDRHGAVEMLKQDNFSDSSVPSPQEYSRAVASQASTVWHRKAMSLAVEVLKEAQVERVLDIGTSFNPLQHVFPHVTAIDVVPGDPSVLIGDFLEVDLRDDLSEALWHGDPRQLLAVPTEHFDAALLSMVLRALSPTFGTGHKSRRRRMLQRAARCVRAGGILVVVERSTLWKMVNAPFQDSFWTKSRLRWRKTLRSVGFGTNVYILDRLPGVVEDDFEPEQKFVRLGCAMTWRLDQN</sequence>
<keyword evidence="1" id="KW-0489">Methyltransferase</keyword>
<dbReference type="CDD" id="cd02440">
    <property type="entry name" value="AdoMet_MTases"/>
    <property type="match status" value="1"/>
</dbReference>
<comment type="caution">
    <text evidence="4">The sequence shown here is derived from an EMBL/GenBank/DDBJ whole genome shotgun (WGS) entry which is preliminary data.</text>
</comment>
<accession>A0ABP0NBD9</accession>
<dbReference type="InterPro" id="IPR029063">
    <property type="entry name" value="SAM-dependent_MTases_sf"/>
</dbReference>
<evidence type="ECO:0008006" key="6">
    <source>
        <dbReference type="Google" id="ProtNLM"/>
    </source>
</evidence>
<dbReference type="PANTHER" id="PTHR21008">
    <property type="entry name" value="S-ADENOSYLMETHIONINE SENSOR UPSTREAM OF MTORC1-RELATED"/>
    <property type="match status" value="1"/>
</dbReference>
<dbReference type="Proteomes" id="UP001642484">
    <property type="component" value="Unassembled WGS sequence"/>
</dbReference>
<dbReference type="Gene3D" id="3.40.50.150">
    <property type="entry name" value="Vaccinia Virus protein VP39"/>
    <property type="match status" value="1"/>
</dbReference>
<gene>
    <name evidence="4" type="ORF">CCMP2556_LOCUS29887</name>
</gene>
<keyword evidence="3" id="KW-0949">S-adenosyl-L-methionine</keyword>
<organism evidence="4 5">
    <name type="scientific">Durusdinium trenchii</name>
    <dbReference type="NCBI Taxonomy" id="1381693"/>
    <lineage>
        <taxon>Eukaryota</taxon>
        <taxon>Sar</taxon>
        <taxon>Alveolata</taxon>
        <taxon>Dinophyceae</taxon>
        <taxon>Suessiales</taxon>
        <taxon>Symbiodiniaceae</taxon>
        <taxon>Durusdinium</taxon>
    </lineage>
</organism>
<proteinExistence type="predicted"/>
<dbReference type="PANTHER" id="PTHR21008:SF0">
    <property type="entry name" value="S-ADENOSYLMETHIONINE SENSOR UPSTREAM OF MTORC1"/>
    <property type="match status" value="1"/>
</dbReference>
<protein>
    <recommendedName>
        <fullName evidence="6">Methyltransferase BMT2 homolog</fullName>
    </recommendedName>
</protein>
<name>A0ABP0NBD9_9DINO</name>
<evidence type="ECO:0000313" key="4">
    <source>
        <dbReference type="EMBL" id="CAK9060753.1"/>
    </source>
</evidence>
<keyword evidence="5" id="KW-1185">Reference proteome</keyword>
<evidence type="ECO:0000256" key="2">
    <source>
        <dbReference type="ARBA" id="ARBA00022679"/>
    </source>
</evidence>
<dbReference type="EMBL" id="CAXAMN010021551">
    <property type="protein sequence ID" value="CAK9060753.1"/>
    <property type="molecule type" value="Genomic_DNA"/>
</dbReference>
<evidence type="ECO:0000256" key="1">
    <source>
        <dbReference type="ARBA" id="ARBA00022603"/>
    </source>
</evidence>
<dbReference type="SUPFAM" id="SSF53335">
    <property type="entry name" value="S-adenosyl-L-methionine-dependent methyltransferases"/>
    <property type="match status" value="1"/>
</dbReference>
<reference evidence="4 5" key="1">
    <citation type="submission" date="2024-02" db="EMBL/GenBank/DDBJ databases">
        <authorList>
            <person name="Chen Y."/>
            <person name="Shah S."/>
            <person name="Dougan E. K."/>
            <person name="Thang M."/>
            <person name="Chan C."/>
        </authorList>
    </citation>
    <scope>NUCLEOTIDE SEQUENCE [LARGE SCALE GENOMIC DNA]</scope>
</reference>
<evidence type="ECO:0000256" key="3">
    <source>
        <dbReference type="ARBA" id="ARBA00022691"/>
    </source>
</evidence>
<evidence type="ECO:0000313" key="5">
    <source>
        <dbReference type="Proteomes" id="UP001642484"/>
    </source>
</evidence>
<keyword evidence="2" id="KW-0808">Transferase</keyword>
<dbReference type="InterPro" id="IPR021867">
    <property type="entry name" value="Bmt2/SAMTOR"/>
</dbReference>